<feature type="compositionally biased region" description="Polar residues" evidence="4">
    <location>
        <begin position="321"/>
        <end position="338"/>
    </location>
</feature>
<dbReference type="InterPro" id="IPR042816">
    <property type="entry name" value="Nsrp1"/>
</dbReference>
<evidence type="ECO:0000256" key="2">
    <source>
        <dbReference type="ARBA" id="ARBA00023054"/>
    </source>
</evidence>
<dbReference type="PANTHER" id="PTHR31938">
    <property type="entry name" value="NUCLEAR SPECKLE SPLICING REGULATORY PROTEIN 1"/>
    <property type="match status" value="1"/>
</dbReference>
<accession>A0A336LD85</accession>
<evidence type="ECO:0000313" key="7">
    <source>
        <dbReference type="EMBL" id="SSX35143.1"/>
    </source>
</evidence>
<comment type="similarity">
    <text evidence="1">Belongs to the NSRP1 family.</text>
</comment>
<organism evidence="6">
    <name type="scientific">Culicoides sonorensis</name>
    <name type="common">Biting midge</name>
    <dbReference type="NCBI Taxonomy" id="179676"/>
    <lineage>
        <taxon>Eukaryota</taxon>
        <taxon>Metazoa</taxon>
        <taxon>Ecdysozoa</taxon>
        <taxon>Arthropoda</taxon>
        <taxon>Hexapoda</taxon>
        <taxon>Insecta</taxon>
        <taxon>Pterygota</taxon>
        <taxon>Neoptera</taxon>
        <taxon>Endopterygota</taxon>
        <taxon>Diptera</taxon>
        <taxon>Nematocera</taxon>
        <taxon>Chironomoidea</taxon>
        <taxon>Ceratopogonidae</taxon>
        <taxon>Ceratopogoninae</taxon>
        <taxon>Culicoides</taxon>
        <taxon>Monoculicoides</taxon>
    </lineage>
</organism>
<feature type="region of interest" description="Disordered" evidence="4">
    <location>
        <begin position="1"/>
        <end position="52"/>
    </location>
</feature>
<dbReference type="PANTHER" id="PTHR31938:SF4">
    <property type="entry name" value="NUCLEAR SPECKLE SPLICING REGULATORY PROTEIN 1"/>
    <property type="match status" value="1"/>
</dbReference>
<feature type="coiled-coil region" evidence="3">
    <location>
        <begin position="77"/>
        <end position="160"/>
    </location>
</feature>
<evidence type="ECO:0000256" key="4">
    <source>
        <dbReference type="SAM" id="MobiDB-lite"/>
    </source>
</evidence>
<dbReference type="AlphaFoldDB" id="A0A336LD85"/>
<name>A0A336LD85_CULSO</name>
<dbReference type="EMBL" id="UFQS01003611">
    <property type="protein sequence ID" value="SSX15796.1"/>
    <property type="molecule type" value="Genomic_DNA"/>
</dbReference>
<feature type="compositionally biased region" description="Basic and acidic residues" evidence="4">
    <location>
        <begin position="342"/>
        <end position="361"/>
    </location>
</feature>
<evidence type="ECO:0000259" key="5">
    <source>
        <dbReference type="Pfam" id="PF09745"/>
    </source>
</evidence>
<feature type="domain" description="Nuclear speckle splicing regulatory protein 1 N-terminal" evidence="5">
    <location>
        <begin position="55"/>
        <end position="168"/>
    </location>
</feature>
<reference evidence="7" key="2">
    <citation type="submission" date="2018-07" db="EMBL/GenBank/DDBJ databases">
        <authorList>
            <person name="Quirk P.G."/>
            <person name="Krulwich T.A."/>
        </authorList>
    </citation>
    <scope>NUCLEOTIDE SEQUENCE</scope>
</reference>
<protein>
    <submittedName>
        <fullName evidence="6">CSON009207 protein</fullName>
    </submittedName>
</protein>
<gene>
    <name evidence="6" type="primary">CSON009207</name>
</gene>
<keyword evidence="2 3" id="KW-0175">Coiled coil</keyword>
<proteinExistence type="inferred from homology"/>
<evidence type="ECO:0000256" key="3">
    <source>
        <dbReference type="SAM" id="Coils"/>
    </source>
</evidence>
<feature type="compositionally biased region" description="Basic and acidic residues" evidence="4">
    <location>
        <begin position="228"/>
        <end position="239"/>
    </location>
</feature>
<evidence type="ECO:0000256" key="1">
    <source>
        <dbReference type="ARBA" id="ARBA00010126"/>
    </source>
</evidence>
<dbReference type="EMBL" id="UFQT01003611">
    <property type="protein sequence ID" value="SSX35143.1"/>
    <property type="molecule type" value="Genomic_DNA"/>
</dbReference>
<feature type="region of interest" description="Disordered" evidence="4">
    <location>
        <begin position="179"/>
        <end position="361"/>
    </location>
</feature>
<dbReference type="Pfam" id="PF09745">
    <property type="entry name" value="NSRP1_N"/>
    <property type="match status" value="1"/>
</dbReference>
<dbReference type="InterPro" id="IPR018612">
    <property type="entry name" value="NSRP1_N"/>
</dbReference>
<feature type="compositionally biased region" description="Basic and acidic residues" evidence="4">
    <location>
        <begin position="1"/>
        <end position="15"/>
    </location>
</feature>
<dbReference type="GO" id="GO:0000381">
    <property type="term" value="P:regulation of alternative mRNA splicing, via spliceosome"/>
    <property type="evidence" value="ECO:0007669"/>
    <property type="project" value="InterPro"/>
</dbReference>
<dbReference type="VEuPathDB" id="VectorBase:CSON009207"/>
<feature type="compositionally biased region" description="Basic and acidic residues" evidence="4">
    <location>
        <begin position="182"/>
        <end position="201"/>
    </location>
</feature>
<evidence type="ECO:0000313" key="6">
    <source>
        <dbReference type="EMBL" id="SSX15796.1"/>
    </source>
</evidence>
<dbReference type="OMA" id="HLYEQKM"/>
<reference evidence="6" key="1">
    <citation type="submission" date="2018-04" db="EMBL/GenBank/DDBJ databases">
        <authorList>
            <person name="Go L.Y."/>
            <person name="Mitchell J.A."/>
        </authorList>
    </citation>
    <scope>NUCLEOTIDE SEQUENCE</scope>
    <source>
        <tissue evidence="6">Whole organism</tissue>
    </source>
</reference>
<sequence length="394" mass="45250">MEKKYGLIKASDAKKPLPNFSRPSVFGNDSSDEDVAPRKIGLPGEMQKRQEKLIQQKAMEEDPTIYQYDEVYDEISNKRLEEKAKKAEDKKPKYINRLLLAAEKRKIENERRIERQVQKEREAEGEEFKDKEAFVTASYRKKLEELKKAEEAEAREAYLESIGDVTKQGNLDGFYRHIYSQKLDKDTTKKPSGSTKEEESHLITSSAKQHIDQESTDEESDPILKNTEVSKKEKKDTKSRSYRKRKSSEVQNTEKPDESDDDDPGLSAKREHLQSNLDADSDFSIDSSSSEDENNEDKSKTKPEASPPLEFVKSESKEESTQMLPPSSVPNSTETKPLSENGHNKAADDNSEVVEKKEKPPKIDIWKKRTVGEVFESAVQRYYERKALREQMAN</sequence>
<feature type="compositionally biased region" description="Acidic residues" evidence="4">
    <location>
        <begin position="279"/>
        <end position="295"/>
    </location>
</feature>